<gene>
    <name evidence="1" type="ORF">AWM75_04145</name>
</gene>
<name>A0A109RGZ7_9LACT</name>
<evidence type="ECO:0000313" key="2">
    <source>
        <dbReference type="Proteomes" id="UP000062260"/>
    </source>
</evidence>
<proteinExistence type="predicted"/>
<dbReference type="STRING" id="128944.AWM75_04145"/>
<organism evidence="1 2">
    <name type="scientific">Aerococcus urinaehominis</name>
    <dbReference type="NCBI Taxonomy" id="128944"/>
    <lineage>
        <taxon>Bacteria</taxon>
        <taxon>Bacillati</taxon>
        <taxon>Bacillota</taxon>
        <taxon>Bacilli</taxon>
        <taxon>Lactobacillales</taxon>
        <taxon>Aerococcaceae</taxon>
        <taxon>Aerococcus</taxon>
    </lineage>
</organism>
<dbReference type="EMBL" id="CP014163">
    <property type="protein sequence ID" value="AMB99246.1"/>
    <property type="molecule type" value="Genomic_DNA"/>
</dbReference>
<reference evidence="1 2" key="1">
    <citation type="journal article" date="2016" name="Genome Announc.">
        <title>Complete Genome Sequences of Aerococcus christensenii CCUG 28831T, Aerococcus sanguinicola CCUG 43001T, Aerococcus urinae CCUG 36881T, Aerococcus urinaeequi CCUG 28094T, Aerococcus urinaehominis CCUG 42038 BT, and Aerococcus viridans CCUG 4311T.</title>
        <authorList>
            <person name="Carkaci D."/>
            <person name="Dargis R."/>
            <person name="Nielsen X.C."/>
            <person name="Skovgaard O."/>
            <person name="Fuursted K."/>
            <person name="Christensen J.J."/>
        </authorList>
    </citation>
    <scope>NUCLEOTIDE SEQUENCE [LARGE SCALE GENOMIC DNA]</scope>
    <source>
        <strain evidence="1 2">CCUG42038B</strain>
    </source>
</reference>
<accession>A0A109RGZ7</accession>
<keyword evidence="2" id="KW-1185">Reference proteome</keyword>
<reference evidence="2" key="2">
    <citation type="submission" date="2016-01" db="EMBL/GenBank/DDBJ databases">
        <title>Six Aerococcus type strain genome sequencing and assembly using PacBio and Illumina Hiseq.</title>
        <authorList>
            <person name="Carkaci D."/>
            <person name="Dargis R."/>
            <person name="Nielsen X.C."/>
            <person name="Skovgaard O."/>
            <person name="Fuursted K."/>
            <person name="Christensen J.J."/>
        </authorList>
    </citation>
    <scope>NUCLEOTIDE SEQUENCE [LARGE SCALE GENOMIC DNA]</scope>
    <source>
        <strain evidence="2">CCUG42038B</strain>
    </source>
</reference>
<protein>
    <submittedName>
        <fullName evidence="1">Uncharacterized protein</fullName>
    </submittedName>
</protein>
<dbReference type="AlphaFoldDB" id="A0A109RGZ7"/>
<dbReference type="KEGG" id="auh:AWM75_04145"/>
<sequence length="88" mass="9885">MKKSTKLAILALSGVAAVAAVAAVAIYEENENHTMSKLRDELGRYGRQGRREIAQYVDQLPVGPNMSTSDKWRNHAEEVYDFIESKFL</sequence>
<evidence type="ECO:0000313" key="1">
    <source>
        <dbReference type="EMBL" id="AMB99246.1"/>
    </source>
</evidence>
<dbReference type="RefSeq" id="WP_067978612.1">
    <property type="nucleotide sequence ID" value="NZ_CP014163.1"/>
</dbReference>
<dbReference type="Proteomes" id="UP000062260">
    <property type="component" value="Chromosome"/>
</dbReference>